<feature type="transmembrane region" description="Helical" evidence="6">
    <location>
        <begin position="7"/>
        <end position="28"/>
    </location>
</feature>
<evidence type="ECO:0000259" key="7">
    <source>
        <dbReference type="PROSITE" id="PS50109"/>
    </source>
</evidence>
<dbReference type="OrthoDB" id="921707at2"/>
<dbReference type="InterPro" id="IPR005467">
    <property type="entry name" value="His_kinase_dom"/>
</dbReference>
<dbReference type="Pfam" id="PF00512">
    <property type="entry name" value="HisKA"/>
    <property type="match status" value="1"/>
</dbReference>
<evidence type="ECO:0000256" key="5">
    <source>
        <dbReference type="ARBA" id="ARBA00022777"/>
    </source>
</evidence>
<dbReference type="InterPro" id="IPR036890">
    <property type="entry name" value="HATPase_C_sf"/>
</dbReference>
<dbReference type="PROSITE" id="PS50109">
    <property type="entry name" value="HIS_KIN"/>
    <property type="match status" value="1"/>
</dbReference>
<dbReference type="InterPro" id="IPR003594">
    <property type="entry name" value="HATPase_dom"/>
</dbReference>
<keyword evidence="6" id="KW-0812">Transmembrane</keyword>
<dbReference type="SMART" id="SM00388">
    <property type="entry name" value="HisKA"/>
    <property type="match status" value="1"/>
</dbReference>
<dbReference type="RefSeq" id="WP_111631928.1">
    <property type="nucleotide sequence ID" value="NZ_QLLR01000001.1"/>
</dbReference>
<dbReference type="InterPro" id="IPR004358">
    <property type="entry name" value="Sig_transdc_His_kin-like_C"/>
</dbReference>
<dbReference type="Proteomes" id="UP000249754">
    <property type="component" value="Unassembled WGS sequence"/>
</dbReference>
<dbReference type="Gene3D" id="3.30.565.10">
    <property type="entry name" value="Histidine kinase-like ATPase, C-terminal domain"/>
    <property type="match status" value="1"/>
</dbReference>
<feature type="transmembrane region" description="Helical" evidence="6">
    <location>
        <begin position="222"/>
        <end position="242"/>
    </location>
</feature>
<keyword evidence="6" id="KW-0472">Membrane</keyword>
<dbReference type="AlphaFoldDB" id="A0A327TAR3"/>
<dbReference type="Pfam" id="PF02518">
    <property type="entry name" value="HATPase_c"/>
    <property type="match status" value="1"/>
</dbReference>
<evidence type="ECO:0000313" key="9">
    <source>
        <dbReference type="Proteomes" id="UP000249754"/>
    </source>
</evidence>
<sequence length="483" mass="54675">MRKKLRFIIAIMGLSLISLSVFQAYWLYTSYGITKQQFKWDIAEVLQRANHVIALDEVLREKIFTKDSLLSDNVSASKLSRVLLSIRAVDNMKKSSAGKKGVEINIELTLPGDSSASADRLKKDQSYTMKSNVVYSVNELAGFYIPLHKKIDSLLKEKGIHSQFAIKISNTNGKGKPFISDVAAYHKFQENSRPVKIGLLDVYEVRLALDSNTGYVFRKMQWILPASVLILLIIGWSFIYMLRTIFQQKKIAEIKNDFINNMTHEFKTPITTVALGIEAMKNFEVLHQPDRAMEYLEICAHEIQRVGDMVEKVLKMSAFERSEIKLLLQSVDVILLIQRVIDNMQLQLKSKEVKLVFKHDEKALFIKADWVHLNSVIYNMIDNSIKYSGTSPLIEISCSQQGNMVCIQIKDNGIGIDEVYQEKIFDKFFRVPSGKLANVSGFGLGLSYAANIINMHNGSIALSSKPGRGSVFTINLYTDYGTN</sequence>
<evidence type="ECO:0000256" key="4">
    <source>
        <dbReference type="ARBA" id="ARBA00022679"/>
    </source>
</evidence>
<evidence type="ECO:0000256" key="3">
    <source>
        <dbReference type="ARBA" id="ARBA00022553"/>
    </source>
</evidence>
<name>A0A327TAR3_9SPHI</name>
<dbReference type="PRINTS" id="PR00344">
    <property type="entry name" value="BCTRLSENSOR"/>
</dbReference>
<keyword evidence="5" id="KW-0418">Kinase</keyword>
<dbReference type="InterPro" id="IPR036097">
    <property type="entry name" value="HisK_dim/P_sf"/>
</dbReference>
<accession>A0A327TAR3</accession>
<dbReference type="InterPro" id="IPR003661">
    <property type="entry name" value="HisK_dim/P_dom"/>
</dbReference>
<dbReference type="GO" id="GO:0000155">
    <property type="term" value="F:phosphorelay sensor kinase activity"/>
    <property type="evidence" value="ECO:0007669"/>
    <property type="project" value="InterPro"/>
</dbReference>
<evidence type="ECO:0000313" key="8">
    <source>
        <dbReference type="EMBL" id="RAJ37194.1"/>
    </source>
</evidence>
<evidence type="ECO:0000256" key="6">
    <source>
        <dbReference type="SAM" id="Phobius"/>
    </source>
</evidence>
<dbReference type="SUPFAM" id="SSF55874">
    <property type="entry name" value="ATPase domain of HSP90 chaperone/DNA topoisomerase II/histidine kinase"/>
    <property type="match status" value="1"/>
</dbReference>
<dbReference type="SUPFAM" id="SSF47384">
    <property type="entry name" value="Homodimeric domain of signal transducing histidine kinase"/>
    <property type="match status" value="1"/>
</dbReference>
<gene>
    <name evidence="8" type="ORF">LY11_00270</name>
</gene>
<dbReference type="EC" id="2.7.13.3" evidence="2"/>
<organism evidence="8 9">
    <name type="scientific">Pedobacter cryoconitis</name>
    <dbReference type="NCBI Taxonomy" id="188932"/>
    <lineage>
        <taxon>Bacteria</taxon>
        <taxon>Pseudomonadati</taxon>
        <taxon>Bacteroidota</taxon>
        <taxon>Sphingobacteriia</taxon>
        <taxon>Sphingobacteriales</taxon>
        <taxon>Sphingobacteriaceae</taxon>
        <taxon>Pedobacter</taxon>
    </lineage>
</organism>
<dbReference type="Gene3D" id="1.10.287.130">
    <property type="match status" value="1"/>
</dbReference>
<comment type="catalytic activity">
    <reaction evidence="1">
        <text>ATP + protein L-histidine = ADP + protein N-phospho-L-histidine.</text>
        <dbReference type="EC" id="2.7.13.3"/>
    </reaction>
</comment>
<keyword evidence="4" id="KW-0808">Transferase</keyword>
<protein>
    <recommendedName>
        <fullName evidence="2">histidine kinase</fullName>
        <ecNumber evidence="2">2.7.13.3</ecNumber>
    </recommendedName>
</protein>
<dbReference type="PANTHER" id="PTHR43547">
    <property type="entry name" value="TWO-COMPONENT HISTIDINE KINASE"/>
    <property type="match status" value="1"/>
</dbReference>
<dbReference type="SMART" id="SM00387">
    <property type="entry name" value="HATPase_c"/>
    <property type="match status" value="1"/>
</dbReference>
<keyword evidence="6" id="KW-1133">Transmembrane helix</keyword>
<evidence type="ECO:0000256" key="2">
    <source>
        <dbReference type="ARBA" id="ARBA00012438"/>
    </source>
</evidence>
<evidence type="ECO:0000256" key="1">
    <source>
        <dbReference type="ARBA" id="ARBA00000085"/>
    </source>
</evidence>
<dbReference type="EMBL" id="QLLR01000001">
    <property type="protein sequence ID" value="RAJ37194.1"/>
    <property type="molecule type" value="Genomic_DNA"/>
</dbReference>
<proteinExistence type="predicted"/>
<reference evidence="8 9" key="1">
    <citation type="submission" date="2018-06" db="EMBL/GenBank/DDBJ databases">
        <title>Genomic Encyclopedia of Archaeal and Bacterial Type Strains, Phase II (KMG-II): from individual species to whole genera.</title>
        <authorList>
            <person name="Goeker M."/>
        </authorList>
    </citation>
    <scope>NUCLEOTIDE SEQUENCE [LARGE SCALE GENOMIC DNA]</scope>
    <source>
        <strain evidence="8 9">DSM 14825</strain>
    </source>
</reference>
<feature type="domain" description="Histidine kinase" evidence="7">
    <location>
        <begin position="261"/>
        <end position="480"/>
    </location>
</feature>
<keyword evidence="3" id="KW-0597">Phosphoprotein</keyword>
<dbReference type="CDD" id="cd00082">
    <property type="entry name" value="HisKA"/>
    <property type="match status" value="1"/>
</dbReference>
<dbReference type="FunFam" id="3.30.565.10:FF:000006">
    <property type="entry name" value="Sensor histidine kinase WalK"/>
    <property type="match status" value="1"/>
</dbReference>
<dbReference type="PANTHER" id="PTHR43547:SF2">
    <property type="entry name" value="HYBRID SIGNAL TRANSDUCTION HISTIDINE KINASE C"/>
    <property type="match status" value="1"/>
</dbReference>
<comment type="caution">
    <text evidence="8">The sequence shown here is derived from an EMBL/GenBank/DDBJ whole genome shotgun (WGS) entry which is preliminary data.</text>
</comment>